<dbReference type="InterPro" id="IPR001789">
    <property type="entry name" value="Sig_transdc_resp-reg_receiver"/>
</dbReference>
<evidence type="ECO:0000313" key="9">
    <source>
        <dbReference type="Proteomes" id="UP000568380"/>
    </source>
</evidence>
<dbReference type="PANTHER" id="PTHR43214">
    <property type="entry name" value="TWO-COMPONENT RESPONSE REGULATOR"/>
    <property type="match status" value="1"/>
</dbReference>
<feature type="modified residue" description="4-aspartylphosphate" evidence="5">
    <location>
        <position position="54"/>
    </location>
</feature>
<dbReference type="PROSITE" id="PS50110">
    <property type="entry name" value="RESPONSE_REGULATORY"/>
    <property type="match status" value="1"/>
</dbReference>
<evidence type="ECO:0000256" key="3">
    <source>
        <dbReference type="ARBA" id="ARBA00023125"/>
    </source>
</evidence>
<accession>A0A7W8AEQ3</accession>
<evidence type="ECO:0000256" key="5">
    <source>
        <dbReference type="PROSITE-ProRule" id="PRU00169"/>
    </source>
</evidence>
<sequence>MIRVMLVDDQELLRASLRTVLSADERIEVTHDVANGADAIEVVRRHRLDVVLMDIRMPRMDGVAATAEIVRIAPATRVLMLTTFDADELVVAAIRAGASGYLTKDVRPAALAQAVCDVASGTSALAPGVAATILDLVRQVPMRRTAALDGLTPREVEIFGLLARGRSNSEIRAELVLSENTVKSHVRAVLQKLNLRDRVHAVIYAYENGLVARHEFHPEGWSRITP</sequence>
<dbReference type="SMART" id="SM00421">
    <property type="entry name" value="HTH_LUXR"/>
    <property type="match status" value="1"/>
</dbReference>
<dbReference type="PRINTS" id="PR00038">
    <property type="entry name" value="HTHLUXR"/>
</dbReference>
<dbReference type="InterPro" id="IPR039420">
    <property type="entry name" value="WalR-like"/>
</dbReference>
<evidence type="ECO:0000256" key="2">
    <source>
        <dbReference type="ARBA" id="ARBA00023015"/>
    </source>
</evidence>
<keyword evidence="2" id="KW-0805">Transcription regulation</keyword>
<dbReference type="InterPro" id="IPR011006">
    <property type="entry name" value="CheY-like_superfamily"/>
</dbReference>
<keyword evidence="1 5" id="KW-0597">Phosphoprotein</keyword>
<feature type="domain" description="Response regulatory" evidence="7">
    <location>
        <begin position="3"/>
        <end position="119"/>
    </location>
</feature>
<dbReference type="CDD" id="cd06170">
    <property type="entry name" value="LuxR_C_like"/>
    <property type="match status" value="1"/>
</dbReference>
<dbReference type="SMART" id="SM00448">
    <property type="entry name" value="REC"/>
    <property type="match status" value="1"/>
</dbReference>
<dbReference type="AlphaFoldDB" id="A0A7W8AEQ3"/>
<reference evidence="8 9" key="1">
    <citation type="submission" date="2020-08" db="EMBL/GenBank/DDBJ databases">
        <title>Genomic Encyclopedia of Type Strains, Phase IV (KMG-IV): sequencing the most valuable type-strain genomes for metagenomic binning, comparative biology and taxonomic classification.</title>
        <authorList>
            <person name="Goeker M."/>
        </authorList>
    </citation>
    <scope>NUCLEOTIDE SEQUENCE [LARGE SCALE GENOMIC DNA]</scope>
    <source>
        <strain evidence="8 9">DSM 45385</strain>
    </source>
</reference>
<name>A0A7W8AEQ3_9ACTN</name>
<dbReference type="Gene3D" id="3.40.50.2300">
    <property type="match status" value="1"/>
</dbReference>
<keyword evidence="4" id="KW-0804">Transcription</keyword>
<dbReference type="EMBL" id="JACHIN010000028">
    <property type="protein sequence ID" value="MBB5084947.1"/>
    <property type="molecule type" value="Genomic_DNA"/>
</dbReference>
<evidence type="ECO:0000259" key="6">
    <source>
        <dbReference type="PROSITE" id="PS50043"/>
    </source>
</evidence>
<protein>
    <submittedName>
        <fullName evidence="8">DNA-binding NarL/FixJ family response regulator</fullName>
    </submittedName>
</protein>
<evidence type="ECO:0000313" key="8">
    <source>
        <dbReference type="EMBL" id="MBB5084947.1"/>
    </source>
</evidence>
<dbReference type="Pfam" id="PF00196">
    <property type="entry name" value="GerE"/>
    <property type="match status" value="1"/>
</dbReference>
<evidence type="ECO:0000256" key="4">
    <source>
        <dbReference type="ARBA" id="ARBA00023163"/>
    </source>
</evidence>
<dbReference type="SUPFAM" id="SSF52172">
    <property type="entry name" value="CheY-like"/>
    <property type="match status" value="1"/>
</dbReference>
<dbReference type="PROSITE" id="PS50043">
    <property type="entry name" value="HTH_LUXR_2"/>
    <property type="match status" value="1"/>
</dbReference>
<organism evidence="8 9">
    <name type="scientific">Nonomuraea endophytica</name>
    <dbReference type="NCBI Taxonomy" id="714136"/>
    <lineage>
        <taxon>Bacteria</taxon>
        <taxon>Bacillati</taxon>
        <taxon>Actinomycetota</taxon>
        <taxon>Actinomycetes</taxon>
        <taxon>Streptosporangiales</taxon>
        <taxon>Streptosporangiaceae</taxon>
        <taxon>Nonomuraea</taxon>
    </lineage>
</organism>
<dbReference type="InterPro" id="IPR000792">
    <property type="entry name" value="Tscrpt_reg_LuxR_C"/>
</dbReference>
<keyword evidence="3 8" id="KW-0238">DNA-binding</keyword>
<gene>
    <name evidence="8" type="ORF">HNR40_010458</name>
</gene>
<dbReference type="InterPro" id="IPR016032">
    <property type="entry name" value="Sig_transdc_resp-reg_C-effctor"/>
</dbReference>
<dbReference type="SUPFAM" id="SSF46894">
    <property type="entry name" value="C-terminal effector domain of the bipartite response regulators"/>
    <property type="match status" value="1"/>
</dbReference>
<dbReference type="PANTHER" id="PTHR43214:SF24">
    <property type="entry name" value="TRANSCRIPTIONAL REGULATORY PROTEIN NARL-RELATED"/>
    <property type="match status" value="1"/>
</dbReference>
<dbReference type="RefSeq" id="WP_184975843.1">
    <property type="nucleotide sequence ID" value="NZ_JACHIN010000028.1"/>
</dbReference>
<evidence type="ECO:0000256" key="1">
    <source>
        <dbReference type="ARBA" id="ARBA00022553"/>
    </source>
</evidence>
<evidence type="ECO:0000259" key="7">
    <source>
        <dbReference type="PROSITE" id="PS50110"/>
    </source>
</evidence>
<dbReference type="Pfam" id="PF00072">
    <property type="entry name" value="Response_reg"/>
    <property type="match status" value="1"/>
</dbReference>
<feature type="domain" description="HTH luxR-type" evidence="6">
    <location>
        <begin position="144"/>
        <end position="209"/>
    </location>
</feature>
<dbReference type="CDD" id="cd17535">
    <property type="entry name" value="REC_NarL-like"/>
    <property type="match status" value="1"/>
</dbReference>
<dbReference type="GO" id="GO:0000160">
    <property type="term" value="P:phosphorelay signal transduction system"/>
    <property type="evidence" value="ECO:0007669"/>
    <property type="project" value="InterPro"/>
</dbReference>
<dbReference type="Proteomes" id="UP000568380">
    <property type="component" value="Unassembled WGS sequence"/>
</dbReference>
<keyword evidence="9" id="KW-1185">Reference proteome</keyword>
<comment type="caution">
    <text evidence="8">The sequence shown here is derived from an EMBL/GenBank/DDBJ whole genome shotgun (WGS) entry which is preliminary data.</text>
</comment>
<proteinExistence type="predicted"/>
<dbReference type="GO" id="GO:0006355">
    <property type="term" value="P:regulation of DNA-templated transcription"/>
    <property type="evidence" value="ECO:0007669"/>
    <property type="project" value="InterPro"/>
</dbReference>
<dbReference type="InterPro" id="IPR058245">
    <property type="entry name" value="NreC/VraR/RcsB-like_REC"/>
</dbReference>
<dbReference type="GO" id="GO:0003677">
    <property type="term" value="F:DNA binding"/>
    <property type="evidence" value="ECO:0007669"/>
    <property type="project" value="UniProtKB-KW"/>
</dbReference>